<gene>
    <name evidence="3" type="ORF">GCM10025869_14530</name>
</gene>
<keyword evidence="2" id="KW-1133">Transmembrane helix</keyword>
<sequence length="308" mass="32250">MSDTTTTVAAEHDEQPAQPRPVSPLRRALVWVAVIGVVVAGSAGLAASDLTTPAVRGGAAARFVPGDGTASLVTAADGARTVRENARDTGPGLLLELPSLAGAHFFEERTSESLTSAQLWRESLTYLDDDTPQNTTLYELDDRGVSMLTSLGGEVGFSYSPGLVVLPADAAPGATWRGEGAAMPGNLYSYRMTGEIAAAADGCLLATTDTRYIEPESGDEVLAILEEATWCPGRGIVLDEGDVSGTRVSFTSEQLPSTGGLARDVVTEPAASEWDEASRWRARDLAFQLSDPAYGDSPQGCPSTASRR</sequence>
<keyword evidence="2" id="KW-0472">Membrane</keyword>
<proteinExistence type="predicted"/>
<evidence type="ECO:0000313" key="3">
    <source>
        <dbReference type="EMBL" id="GMA90924.1"/>
    </source>
</evidence>
<organism evidence="3 4">
    <name type="scientific">Homoserinibacter gongjuensis</name>
    <dbReference type="NCBI Taxonomy" id="1162968"/>
    <lineage>
        <taxon>Bacteria</taxon>
        <taxon>Bacillati</taxon>
        <taxon>Actinomycetota</taxon>
        <taxon>Actinomycetes</taxon>
        <taxon>Micrococcales</taxon>
        <taxon>Microbacteriaceae</taxon>
        <taxon>Homoserinibacter</taxon>
    </lineage>
</organism>
<reference evidence="4" key="1">
    <citation type="journal article" date="2019" name="Int. J. Syst. Evol. Microbiol.">
        <title>The Global Catalogue of Microorganisms (GCM) 10K type strain sequencing project: providing services to taxonomists for standard genome sequencing and annotation.</title>
        <authorList>
            <consortium name="The Broad Institute Genomics Platform"/>
            <consortium name="The Broad Institute Genome Sequencing Center for Infectious Disease"/>
            <person name="Wu L."/>
            <person name="Ma J."/>
        </authorList>
    </citation>
    <scope>NUCLEOTIDE SEQUENCE [LARGE SCALE GENOMIC DNA]</scope>
    <source>
        <strain evidence="4">NBRC 108755</strain>
    </source>
</reference>
<feature type="region of interest" description="Disordered" evidence="1">
    <location>
        <begin position="1"/>
        <end position="21"/>
    </location>
</feature>
<feature type="transmembrane region" description="Helical" evidence="2">
    <location>
        <begin position="28"/>
        <end position="47"/>
    </location>
</feature>
<keyword evidence="2" id="KW-0812">Transmembrane</keyword>
<comment type="caution">
    <text evidence="3">The sequence shown here is derived from an EMBL/GenBank/DDBJ whole genome shotgun (WGS) entry which is preliminary data.</text>
</comment>
<evidence type="ECO:0000313" key="4">
    <source>
        <dbReference type="Proteomes" id="UP001157069"/>
    </source>
</evidence>
<dbReference type="Proteomes" id="UP001157069">
    <property type="component" value="Unassembled WGS sequence"/>
</dbReference>
<evidence type="ECO:0000256" key="2">
    <source>
        <dbReference type="SAM" id="Phobius"/>
    </source>
</evidence>
<dbReference type="EMBL" id="BSVA01000001">
    <property type="protein sequence ID" value="GMA90924.1"/>
    <property type="molecule type" value="Genomic_DNA"/>
</dbReference>
<accession>A0ABQ6JUH1</accession>
<dbReference type="RefSeq" id="WP_284298962.1">
    <property type="nucleotide sequence ID" value="NZ_BSVA01000001.1"/>
</dbReference>
<evidence type="ECO:0000256" key="1">
    <source>
        <dbReference type="SAM" id="MobiDB-lite"/>
    </source>
</evidence>
<protein>
    <submittedName>
        <fullName evidence="3">Uncharacterized protein</fullName>
    </submittedName>
</protein>
<keyword evidence="4" id="KW-1185">Reference proteome</keyword>
<name>A0ABQ6JUH1_9MICO</name>